<dbReference type="EMBL" id="CM056742">
    <property type="protein sequence ID" value="KAJ8680954.1"/>
    <property type="molecule type" value="Genomic_DNA"/>
</dbReference>
<reference evidence="1" key="1">
    <citation type="submission" date="2023-04" db="EMBL/GenBank/DDBJ databases">
        <title>A chromosome-level genome assembly of the parasitoid wasp Eretmocerus hayati.</title>
        <authorList>
            <person name="Zhong Y."/>
            <person name="Liu S."/>
            <person name="Liu Y."/>
        </authorList>
    </citation>
    <scope>NUCLEOTIDE SEQUENCE</scope>
    <source>
        <strain evidence="1">ZJU_SS_LIU_2023</strain>
    </source>
</reference>
<comment type="caution">
    <text evidence="1">The sequence shown here is derived from an EMBL/GenBank/DDBJ whole genome shotgun (WGS) entry which is preliminary data.</text>
</comment>
<accession>A0ACC2PCE4</accession>
<dbReference type="Proteomes" id="UP001239111">
    <property type="component" value="Chromosome 2"/>
</dbReference>
<gene>
    <name evidence="1" type="ORF">QAD02_016741</name>
</gene>
<organism evidence="1 2">
    <name type="scientific">Eretmocerus hayati</name>
    <dbReference type="NCBI Taxonomy" id="131215"/>
    <lineage>
        <taxon>Eukaryota</taxon>
        <taxon>Metazoa</taxon>
        <taxon>Ecdysozoa</taxon>
        <taxon>Arthropoda</taxon>
        <taxon>Hexapoda</taxon>
        <taxon>Insecta</taxon>
        <taxon>Pterygota</taxon>
        <taxon>Neoptera</taxon>
        <taxon>Endopterygota</taxon>
        <taxon>Hymenoptera</taxon>
        <taxon>Apocrita</taxon>
        <taxon>Proctotrupomorpha</taxon>
        <taxon>Chalcidoidea</taxon>
        <taxon>Aphelinidae</taxon>
        <taxon>Aphelininae</taxon>
        <taxon>Eretmocerus</taxon>
    </lineage>
</organism>
<name>A0ACC2PCE4_9HYME</name>
<sequence>MQQKTLPTPDLPTDARRSVVSIVGNAVSDTKLKNSPFCWNSRGTLNGAENSSVPGRVYKKVAIVENFFDIIHAVHVDLEGRPGKHAGQKRTYRTITETYAFLPREAVTRFLLGCTECQRRPRTPSPSTTATATPPPASSVTTKSTPTTENSDDKKSTETSHDRKTPTETVSSSPRSSPKPATAMSSTRTPSPAVPPKEACHPPESHDSPDRRPKDEPTTQATSCTSTITTSRSSCENKISNSSRMKDERYNPLSITNLLRKDPIPRRPPLPLILHQPSIMGPPCMVPSTTHLVEADAPSAFHKVVRTTPPLPAQAPCIPVSSLHCSAEAVARTLHYAVSNALQPLCPPMTTLAPTTTLLQTKLTTSTTTTAVPMSVKVERPVKEIENVKVKDEVKEEVAKTDNDLKDRAEVKVIEVVEKKDDQTKEVVEELTKNVKVEVKAEVAEQPQESFPPAAGLIDTNLNLLATIQQIHCQVMLALTQRLRSVPTLESLEQTTTAMNSSTFTMDSMTKSTITGNPESS</sequence>
<evidence type="ECO:0000313" key="1">
    <source>
        <dbReference type="EMBL" id="KAJ8680954.1"/>
    </source>
</evidence>
<protein>
    <submittedName>
        <fullName evidence="1">Uncharacterized protein</fullName>
    </submittedName>
</protein>
<keyword evidence="2" id="KW-1185">Reference proteome</keyword>
<evidence type="ECO:0000313" key="2">
    <source>
        <dbReference type="Proteomes" id="UP001239111"/>
    </source>
</evidence>
<proteinExistence type="predicted"/>